<proteinExistence type="predicted"/>
<evidence type="ECO:0000313" key="2">
    <source>
        <dbReference type="Proteomes" id="UP001165960"/>
    </source>
</evidence>
<accession>A0ACC2U518</accession>
<keyword evidence="2" id="KW-1185">Reference proteome</keyword>
<protein>
    <submittedName>
        <fullName evidence="1">Uncharacterized protein</fullName>
    </submittedName>
</protein>
<name>A0ACC2U518_9FUNG</name>
<dbReference type="Proteomes" id="UP001165960">
    <property type="component" value="Unassembled WGS sequence"/>
</dbReference>
<comment type="caution">
    <text evidence="1">The sequence shown here is derived from an EMBL/GenBank/DDBJ whole genome shotgun (WGS) entry which is preliminary data.</text>
</comment>
<dbReference type="EMBL" id="QTSX02001455">
    <property type="protein sequence ID" value="KAJ9081852.1"/>
    <property type="molecule type" value="Genomic_DNA"/>
</dbReference>
<sequence length="247" mass="27934">MVLPDLQATMSLCLKSFRVNLISFPCKDRDLWAHPIVNNVAFKKSRGDHFFHYTENSTEISIIADVNTISTCFTKTKNRNFLKLPGVYRVFQIDNQLADSPSKRINEISLNLATEGISIFYLCTYQTDFLLVQESSVQTAVEILNGWAKTLSKANQLEFLIELENGKIIPLSASLSRELLPASSATSVLIDDVFRYNVQKLSPQFISNSRLTMAGLNSDLLENWALDMIRLLLYPDNIKRSSDSVNE</sequence>
<organism evidence="1 2">
    <name type="scientific">Entomophthora muscae</name>
    <dbReference type="NCBI Taxonomy" id="34485"/>
    <lineage>
        <taxon>Eukaryota</taxon>
        <taxon>Fungi</taxon>
        <taxon>Fungi incertae sedis</taxon>
        <taxon>Zoopagomycota</taxon>
        <taxon>Entomophthoromycotina</taxon>
        <taxon>Entomophthoromycetes</taxon>
        <taxon>Entomophthorales</taxon>
        <taxon>Entomophthoraceae</taxon>
        <taxon>Entomophthora</taxon>
    </lineage>
</organism>
<gene>
    <name evidence="1" type="ORF">DSO57_1010524</name>
</gene>
<reference evidence="1" key="1">
    <citation type="submission" date="2022-04" db="EMBL/GenBank/DDBJ databases">
        <title>Genome of the entomopathogenic fungus Entomophthora muscae.</title>
        <authorList>
            <person name="Elya C."/>
            <person name="Lovett B.R."/>
            <person name="Lee E."/>
            <person name="Macias A.M."/>
            <person name="Hajek A.E."/>
            <person name="De Bivort B.L."/>
            <person name="Kasson M.T."/>
            <person name="De Fine Licht H.H."/>
            <person name="Stajich J.E."/>
        </authorList>
    </citation>
    <scope>NUCLEOTIDE SEQUENCE</scope>
    <source>
        <strain evidence="1">Berkeley</strain>
    </source>
</reference>
<evidence type="ECO:0000313" key="1">
    <source>
        <dbReference type="EMBL" id="KAJ9081852.1"/>
    </source>
</evidence>